<sequence>MLNSFPHGCGGDVNSEDYVECTRGKDYKQTSMIFGGIIGVIIFILLGSITWHVYSIEKTLVSSGAVQEKEQSEELQSNTTPKTNEDFQEDHDGAANKETTPKKRKSLTRNAIQQSLLYIIAFIITYAAPFISVSRVKVMDSHIGIFILWLNSMIFPIFGIFLILIYTRPKVQILQQKFPKASWWLCFTVVLGSGGDVPPAHELEPSGLPIMSGEDLGMGSHHALSMSGVDDEDVSYEDMKSSMISLCQDDAWSHVSSSGGFSDE</sequence>
<dbReference type="Gene3D" id="1.20.1070.10">
    <property type="entry name" value="Rhodopsin 7-helix transmembrane proteins"/>
    <property type="match status" value="1"/>
</dbReference>
<gene>
    <name evidence="3" type="ORF">CTEN210_12038</name>
</gene>
<accession>A0AAD3H9G5</accession>
<organism evidence="3 4">
    <name type="scientific">Chaetoceros tenuissimus</name>
    <dbReference type="NCBI Taxonomy" id="426638"/>
    <lineage>
        <taxon>Eukaryota</taxon>
        <taxon>Sar</taxon>
        <taxon>Stramenopiles</taxon>
        <taxon>Ochrophyta</taxon>
        <taxon>Bacillariophyta</taxon>
        <taxon>Coscinodiscophyceae</taxon>
        <taxon>Chaetocerotophycidae</taxon>
        <taxon>Chaetocerotales</taxon>
        <taxon>Chaetocerotaceae</taxon>
        <taxon>Chaetoceros</taxon>
    </lineage>
</organism>
<keyword evidence="2" id="KW-1133">Transmembrane helix</keyword>
<keyword evidence="4" id="KW-1185">Reference proteome</keyword>
<feature type="compositionally biased region" description="Basic and acidic residues" evidence="1">
    <location>
        <begin position="90"/>
        <end position="101"/>
    </location>
</feature>
<dbReference type="Proteomes" id="UP001054902">
    <property type="component" value="Unassembled WGS sequence"/>
</dbReference>
<dbReference type="AlphaFoldDB" id="A0AAD3H9G5"/>
<keyword evidence="2" id="KW-0472">Membrane</keyword>
<reference evidence="3 4" key="1">
    <citation type="journal article" date="2021" name="Sci. Rep.">
        <title>The genome of the diatom Chaetoceros tenuissimus carries an ancient integrated fragment of an extant virus.</title>
        <authorList>
            <person name="Hongo Y."/>
            <person name="Kimura K."/>
            <person name="Takaki Y."/>
            <person name="Yoshida Y."/>
            <person name="Baba S."/>
            <person name="Kobayashi G."/>
            <person name="Nagasaki K."/>
            <person name="Hano T."/>
            <person name="Tomaru Y."/>
        </authorList>
    </citation>
    <scope>NUCLEOTIDE SEQUENCE [LARGE SCALE GENOMIC DNA]</scope>
    <source>
        <strain evidence="3 4">NIES-3715</strain>
    </source>
</reference>
<proteinExistence type="predicted"/>
<evidence type="ECO:0000313" key="4">
    <source>
        <dbReference type="Proteomes" id="UP001054902"/>
    </source>
</evidence>
<comment type="caution">
    <text evidence="3">The sequence shown here is derived from an EMBL/GenBank/DDBJ whole genome shotgun (WGS) entry which is preliminary data.</text>
</comment>
<name>A0AAD3H9G5_9STRA</name>
<feature type="transmembrane region" description="Helical" evidence="2">
    <location>
        <begin position="111"/>
        <end position="131"/>
    </location>
</feature>
<protein>
    <submittedName>
        <fullName evidence="3">Uncharacterized protein</fullName>
    </submittedName>
</protein>
<evidence type="ECO:0000313" key="3">
    <source>
        <dbReference type="EMBL" id="GFH55562.1"/>
    </source>
</evidence>
<keyword evidence="2" id="KW-0812">Transmembrane</keyword>
<evidence type="ECO:0000256" key="2">
    <source>
        <dbReference type="SAM" id="Phobius"/>
    </source>
</evidence>
<feature type="transmembrane region" description="Helical" evidence="2">
    <location>
        <begin position="32"/>
        <end position="54"/>
    </location>
</feature>
<evidence type="ECO:0000256" key="1">
    <source>
        <dbReference type="SAM" id="MobiDB-lite"/>
    </source>
</evidence>
<feature type="transmembrane region" description="Helical" evidence="2">
    <location>
        <begin position="143"/>
        <end position="167"/>
    </location>
</feature>
<feature type="region of interest" description="Disordered" evidence="1">
    <location>
        <begin position="69"/>
        <end position="106"/>
    </location>
</feature>
<dbReference type="EMBL" id="BLLK01000049">
    <property type="protein sequence ID" value="GFH55562.1"/>
    <property type="molecule type" value="Genomic_DNA"/>
</dbReference>